<dbReference type="Proteomes" id="UP000017836">
    <property type="component" value="Unassembled WGS sequence"/>
</dbReference>
<dbReference type="PANTHER" id="PTHR31342">
    <property type="entry name" value="PROTEIN CHUP1, CHLOROPLASTIC"/>
    <property type="match status" value="1"/>
</dbReference>
<organism evidence="4 5">
    <name type="scientific">Amborella trichopoda</name>
    <dbReference type="NCBI Taxonomy" id="13333"/>
    <lineage>
        <taxon>Eukaryota</taxon>
        <taxon>Viridiplantae</taxon>
        <taxon>Streptophyta</taxon>
        <taxon>Embryophyta</taxon>
        <taxon>Tracheophyta</taxon>
        <taxon>Spermatophyta</taxon>
        <taxon>Magnoliopsida</taxon>
        <taxon>Amborellales</taxon>
        <taxon>Amborellaceae</taxon>
        <taxon>Amborella</taxon>
    </lineage>
</organism>
<dbReference type="AlphaFoldDB" id="W1NEW5"/>
<dbReference type="STRING" id="13333.W1NEW5"/>
<evidence type="ECO:0000313" key="5">
    <source>
        <dbReference type="Proteomes" id="UP000017836"/>
    </source>
</evidence>
<evidence type="ECO:0008006" key="6">
    <source>
        <dbReference type="Google" id="ProtNLM"/>
    </source>
</evidence>
<protein>
    <recommendedName>
        <fullName evidence="6">Protein CHUP1, chloroplastic</fullName>
    </recommendedName>
</protein>
<dbReference type="HOGENOM" id="CLU_030843_0_0_1"/>
<dbReference type="Gramene" id="ERM93996">
    <property type="protein sequence ID" value="ERM93996"/>
    <property type="gene ID" value="AMTR_s00136p00074490"/>
</dbReference>
<evidence type="ECO:0000256" key="2">
    <source>
        <dbReference type="SAM" id="Coils"/>
    </source>
</evidence>
<evidence type="ECO:0000256" key="1">
    <source>
        <dbReference type="ARBA" id="ARBA00023054"/>
    </source>
</evidence>
<evidence type="ECO:0000256" key="3">
    <source>
        <dbReference type="SAM" id="MobiDB-lite"/>
    </source>
</evidence>
<name>W1NEW5_AMBTC</name>
<evidence type="ECO:0000313" key="4">
    <source>
        <dbReference type="EMBL" id="ERM93996.1"/>
    </source>
</evidence>
<keyword evidence="1 2" id="KW-0175">Coiled coil</keyword>
<feature type="compositionally biased region" description="Basic and acidic residues" evidence="3">
    <location>
        <begin position="42"/>
        <end position="53"/>
    </location>
</feature>
<sequence length="622" mass="69741">MKPLLLKLGVAFAISLAGYLYSHIKTRINPPPPPSTGKAQTSRRESGGLKEELQILNSSTTSTPLKHEEQARKLDNAGFSPCSKSSGDEEGFLLPEFNEIVLREFGVAETNLGSSCIPQAKDGNTKRADSKEEMGFEQEICRLRNLVRVLRERERSLEIQLLEYYGLKEEETAVRELQNRLKINSMEAKLFSLKVESLQAENRRLQAQASDYSRVMAEVESARAKIRLLKKKIRVNAEQAKDQLSVMKQRVEMLQARELEASKNDQETVKKLHMLRDLEDQIMESRRENARLQHENSELMLRIESAEALASTCLADPEVGATEEASLLREKNENLAKELERLQTDRYADVEELVYLRWVNACLRYELRNYQPTPGKTVARDLSKSLSPNSEEKAKQLIIEYAGTGIEDKMVSLDFDSGDCSSSSTLTETCEFDDSSLDSPSGRQSNSGKTKSKFFNKLKKLVRGKDWSREPSIERASTSCGASERGGSLSVASLDEIMGTNSGESAISCITGERVQLEGTIVNNKPKRATCRSQSMSLPSLEIDRQRKLSLDDMRAFTSKLGNVDANPGYGVDRSKSVGFYDSSVMGIHQSDHMDHDAIARERLELKKFAQVLKNSHRASFS</sequence>
<accession>W1NEW5</accession>
<dbReference type="InterPro" id="IPR040265">
    <property type="entry name" value="CHUP1/IPGA1-like"/>
</dbReference>
<dbReference type="EMBL" id="KI397522">
    <property type="protein sequence ID" value="ERM93996.1"/>
    <property type="molecule type" value="Genomic_DNA"/>
</dbReference>
<feature type="region of interest" description="Disordered" evidence="3">
    <location>
        <begin position="26"/>
        <end position="82"/>
    </location>
</feature>
<dbReference type="GO" id="GO:0055028">
    <property type="term" value="C:cortical microtubule"/>
    <property type="evidence" value="ECO:0000318"/>
    <property type="project" value="GO_Central"/>
</dbReference>
<gene>
    <name evidence="4" type="ORF">AMTR_s00136p00074490</name>
</gene>
<dbReference type="eggNOG" id="ENOG502QSBV">
    <property type="taxonomic scope" value="Eukaryota"/>
</dbReference>
<dbReference type="OMA" id="THSMDFQ"/>
<feature type="coiled-coil region" evidence="2">
    <location>
        <begin position="167"/>
        <end position="345"/>
    </location>
</feature>
<proteinExistence type="predicted"/>
<dbReference type="GO" id="GO:0072699">
    <property type="term" value="P:protein localization to cortical microtubule cytoskeleton"/>
    <property type="evidence" value="ECO:0000318"/>
    <property type="project" value="GO_Central"/>
</dbReference>
<feature type="region of interest" description="Disordered" evidence="3">
    <location>
        <begin position="430"/>
        <end position="450"/>
    </location>
</feature>
<feature type="compositionally biased region" description="Basic and acidic residues" evidence="3">
    <location>
        <begin position="65"/>
        <end position="75"/>
    </location>
</feature>
<feature type="compositionally biased region" description="Polar residues" evidence="3">
    <location>
        <begin position="55"/>
        <end position="64"/>
    </location>
</feature>
<dbReference type="PANTHER" id="PTHR31342:SF4">
    <property type="entry name" value="ACTIN BINDING PROTEIN FAMILY"/>
    <property type="match status" value="1"/>
</dbReference>
<feature type="compositionally biased region" description="Polar residues" evidence="3">
    <location>
        <begin position="437"/>
        <end position="448"/>
    </location>
</feature>
<keyword evidence="5" id="KW-1185">Reference proteome</keyword>
<reference evidence="5" key="1">
    <citation type="journal article" date="2013" name="Science">
        <title>The Amborella genome and the evolution of flowering plants.</title>
        <authorList>
            <consortium name="Amborella Genome Project"/>
        </authorList>
    </citation>
    <scope>NUCLEOTIDE SEQUENCE [LARGE SCALE GENOMIC DNA]</scope>
</reference>